<dbReference type="PANTHER" id="PTHR10091">
    <property type="entry name" value="ALDOSE-1-EPIMERASE"/>
    <property type="match status" value="1"/>
</dbReference>
<dbReference type="GO" id="GO:0006006">
    <property type="term" value="P:glucose metabolic process"/>
    <property type="evidence" value="ECO:0007669"/>
    <property type="project" value="TreeGrafter"/>
</dbReference>
<evidence type="ECO:0000256" key="3">
    <source>
        <dbReference type="ARBA" id="ARBA00005028"/>
    </source>
</evidence>
<comment type="pathway">
    <text evidence="3 12">Carbohydrate metabolism; hexose metabolism.</text>
</comment>
<evidence type="ECO:0000256" key="9">
    <source>
        <dbReference type="ARBA" id="ARBA00022553"/>
    </source>
</evidence>
<reference evidence="16 17" key="1">
    <citation type="submission" date="2017-10" db="EMBL/GenBank/DDBJ databases">
        <title>Novel microbial diversity and functional potential in the marine mammal oral microbiome.</title>
        <authorList>
            <person name="Dudek N.K."/>
            <person name="Sun C.L."/>
            <person name="Burstein D."/>
            <person name="Kantor R.S."/>
            <person name="Aliaga Goltsman D.S."/>
            <person name="Bik E.M."/>
            <person name="Thomas B.C."/>
            <person name="Banfield J.F."/>
            <person name="Relman D.A."/>
        </authorList>
    </citation>
    <scope>NUCLEOTIDE SEQUENCE [LARGE SCALE GENOMIC DNA]</scope>
    <source>
        <strain evidence="16">DOLJORAL78_47_16</strain>
    </source>
</reference>
<evidence type="ECO:0000256" key="14">
    <source>
        <dbReference type="PIRSR" id="PIRSR005096-2"/>
    </source>
</evidence>
<dbReference type="InterPro" id="IPR011013">
    <property type="entry name" value="Gal_mutarotase_sf_dom"/>
</dbReference>
<evidence type="ECO:0000256" key="2">
    <source>
        <dbReference type="ARBA" id="ARBA00004496"/>
    </source>
</evidence>
<evidence type="ECO:0000256" key="6">
    <source>
        <dbReference type="ARBA" id="ARBA00013185"/>
    </source>
</evidence>
<dbReference type="Proteomes" id="UP000230821">
    <property type="component" value="Unassembled WGS sequence"/>
</dbReference>
<dbReference type="GO" id="GO:0030246">
    <property type="term" value="F:carbohydrate binding"/>
    <property type="evidence" value="ECO:0007669"/>
    <property type="project" value="InterPro"/>
</dbReference>
<evidence type="ECO:0000313" key="17">
    <source>
        <dbReference type="Proteomes" id="UP000230821"/>
    </source>
</evidence>
<dbReference type="InterPro" id="IPR047215">
    <property type="entry name" value="Galactose_mutarotase-like"/>
</dbReference>
<evidence type="ECO:0000256" key="15">
    <source>
        <dbReference type="PIRSR" id="PIRSR005096-3"/>
    </source>
</evidence>
<evidence type="ECO:0000256" key="12">
    <source>
        <dbReference type="PIRNR" id="PIRNR005096"/>
    </source>
</evidence>
<dbReference type="InterPro" id="IPR014718">
    <property type="entry name" value="GH-type_carb-bd"/>
</dbReference>
<feature type="binding site" evidence="15">
    <location>
        <begin position="181"/>
        <end position="183"/>
    </location>
    <ligand>
        <name>beta-D-galactose</name>
        <dbReference type="ChEBI" id="CHEBI:27667"/>
    </ligand>
</feature>
<comment type="subcellular location">
    <subcellularLocation>
        <location evidence="2">Cytoplasm</location>
    </subcellularLocation>
</comment>
<feature type="binding site" evidence="14">
    <location>
        <position position="254"/>
    </location>
    <ligand>
        <name>beta-D-galactose</name>
        <dbReference type="ChEBI" id="CHEBI:27667"/>
    </ligand>
</feature>
<dbReference type="SUPFAM" id="SSF74650">
    <property type="entry name" value="Galactose mutarotase-like"/>
    <property type="match status" value="1"/>
</dbReference>
<evidence type="ECO:0000256" key="5">
    <source>
        <dbReference type="ARBA" id="ARBA00011245"/>
    </source>
</evidence>
<dbReference type="InterPro" id="IPR018052">
    <property type="entry name" value="Ald1_epimerase_CS"/>
</dbReference>
<evidence type="ECO:0000256" key="1">
    <source>
        <dbReference type="ARBA" id="ARBA00001614"/>
    </source>
</evidence>
<comment type="caution">
    <text evidence="16">The sequence shown here is derived from an EMBL/GenBank/DDBJ whole genome shotgun (WGS) entry which is preliminary data.</text>
</comment>
<accession>A0A2G6KBF5</accession>
<evidence type="ECO:0000313" key="16">
    <source>
        <dbReference type="EMBL" id="PIE32965.1"/>
    </source>
</evidence>
<dbReference type="Gene3D" id="2.70.98.10">
    <property type="match status" value="1"/>
</dbReference>
<evidence type="ECO:0000256" key="13">
    <source>
        <dbReference type="PIRSR" id="PIRSR005096-1"/>
    </source>
</evidence>
<dbReference type="CDD" id="cd09019">
    <property type="entry name" value="galactose_mutarotase_like"/>
    <property type="match status" value="1"/>
</dbReference>
<dbReference type="PIRSF" id="PIRSF005096">
    <property type="entry name" value="GALM"/>
    <property type="match status" value="1"/>
</dbReference>
<comment type="similarity">
    <text evidence="4 12">Belongs to the aldose epimerase family.</text>
</comment>
<name>A0A2G6KBF5_9BACT</name>
<dbReference type="PANTHER" id="PTHR10091:SF0">
    <property type="entry name" value="GALACTOSE MUTAROTASE"/>
    <property type="match status" value="1"/>
</dbReference>
<comment type="catalytic activity">
    <reaction evidence="1 12">
        <text>alpha-D-glucose = beta-D-glucose</text>
        <dbReference type="Rhea" id="RHEA:10264"/>
        <dbReference type="ChEBI" id="CHEBI:15903"/>
        <dbReference type="ChEBI" id="CHEBI:17925"/>
        <dbReference type="EC" id="5.1.3.3"/>
    </reaction>
</comment>
<dbReference type="AlphaFoldDB" id="A0A2G6KBF5"/>
<dbReference type="GO" id="GO:0005737">
    <property type="term" value="C:cytoplasm"/>
    <property type="evidence" value="ECO:0007669"/>
    <property type="project" value="UniProtKB-SubCell"/>
</dbReference>
<dbReference type="Pfam" id="PF01263">
    <property type="entry name" value="Aldose_epim"/>
    <property type="match status" value="1"/>
</dbReference>
<dbReference type="InterPro" id="IPR015443">
    <property type="entry name" value="Aldose_1-epimerase"/>
</dbReference>
<dbReference type="NCBIfam" id="NF008277">
    <property type="entry name" value="PRK11055.1"/>
    <property type="match status" value="1"/>
</dbReference>
<organism evidence="16 17">
    <name type="scientific">candidate division KSB3 bacterium</name>
    <dbReference type="NCBI Taxonomy" id="2044937"/>
    <lineage>
        <taxon>Bacteria</taxon>
        <taxon>candidate division KSB3</taxon>
    </lineage>
</organism>
<feature type="active site" description="Proton donor" evidence="13">
    <location>
        <position position="181"/>
    </location>
</feature>
<proteinExistence type="inferred from homology"/>
<dbReference type="UniPathway" id="UPA00242"/>
<keyword evidence="11 12" id="KW-0119">Carbohydrate metabolism</keyword>
<feature type="active site" description="Proton acceptor" evidence="13">
    <location>
        <position position="320"/>
    </location>
</feature>
<dbReference type="GO" id="GO:0004034">
    <property type="term" value="F:aldose 1-epimerase activity"/>
    <property type="evidence" value="ECO:0007669"/>
    <property type="project" value="UniProtKB-EC"/>
</dbReference>
<gene>
    <name evidence="16" type="ORF">CSA56_13620</name>
</gene>
<dbReference type="EC" id="5.1.3.3" evidence="6 12"/>
<evidence type="ECO:0000256" key="11">
    <source>
        <dbReference type="ARBA" id="ARBA00023277"/>
    </source>
</evidence>
<feature type="binding site" evidence="15">
    <location>
        <begin position="80"/>
        <end position="81"/>
    </location>
    <ligand>
        <name>beta-D-galactose</name>
        <dbReference type="ChEBI" id="CHEBI:27667"/>
    </ligand>
</feature>
<dbReference type="FunFam" id="2.70.98.10:FF:000003">
    <property type="entry name" value="Aldose 1-epimerase"/>
    <property type="match status" value="1"/>
</dbReference>
<dbReference type="EMBL" id="PDSK01000105">
    <property type="protein sequence ID" value="PIE32965.1"/>
    <property type="molecule type" value="Genomic_DNA"/>
</dbReference>
<evidence type="ECO:0000256" key="4">
    <source>
        <dbReference type="ARBA" id="ARBA00006206"/>
    </source>
</evidence>
<dbReference type="GO" id="GO:0033499">
    <property type="term" value="P:galactose catabolic process via UDP-galactose, Leloir pathway"/>
    <property type="evidence" value="ECO:0007669"/>
    <property type="project" value="TreeGrafter"/>
</dbReference>
<evidence type="ECO:0000256" key="8">
    <source>
        <dbReference type="ARBA" id="ARBA00022490"/>
    </source>
</evidence>
<dbReference type="InterPro" id="IPR008183">
    <property type="entry name" value="Aldose_1/G6P_1-epimerase"/>
</dbReference>
<evidence type="ECO:0000256" key="7">
    <source>
        <dbReference type="ARBA" id="ARBA00014165"/>
    </source>
</evidence>
<protein>
    <recommendedName>
        <fullName evidence="7 12">Aldose 1-epimerase</fullName>
        <ecNumber evidence="6 12">5.1.3.3</ecNumber>
    </recommendedName>
</protein>
<dbReference type="PROSITE" id="PS00545">
    <property type="entry name" value="ALDOSE_1_EPIMERASE"/>
    <property type="match status" value="1"/>
</dbReference>
<evidence type="ECO:0000256" key="10">
    <source>
        <dbReference type="ARBA" id="ARBA00023235"/>
    </source>
</evidence>
<sequence length="356" mass="39268">MNIKKQIFGHTREGQVVNLYTLTNDHGSVATITNYGGIVVSLLIPDRQGKLADVVLGFDSFEEYLTDPPYFGALIGRYANRIAQAKFTLQGIEYTLAQNDGDNHLHGGLQGFDKVIWNVEENSCSPEGAHLTLRYLSPDGEEGYPGNLTVTVTYTFTNKNALKIEYTASTDKETVLNLTNHSYFNLQGARSGKTVLDHEVMLNADRFTPGDAGLIPTGELRDIKGTPLDFTESTAIGARIQEEYDQLLAAGGYDHNWVLNKEHTGTLTLAAKVYEPVSGRIMEVHTTEPGIQFYTGNFLDGSITGKGKTIYHKNTGFCLETQHFPNSPNQPAFPSTALKPGEEYRQTTIYSFSHQG</sequence>
<comment type="subunit">
    <text evidence="5">Monomer.</text>
</comment>
<keyword evidence="9" id="KW-0597">Phosphoprotein</keyword>
<keyword evidence="10 12" id="KW-0413">Isomerase</keyword>
<keyword evidence="8" id="KW-0963">Cytoplasm</keyword>